<evidence type="ECO:0000313" key="1">
    <source>
        <dbReference type="EMBL" id="MSB23028.1"/>
    </source>
</evidence>
<comment type="caution">
    <text evidence="1">The sequence shown here is derived from an EMBL/GenBank/DDBJ whole genome shotgun (WGS) entry which is preliminary data.</text>
</comment>
<gene>
    <name evidence="1" type="ORF">GKE97_26680</name>
</gene>
<protein>
    <submittedName>
        <fullName evidence="1">Uncharacterized protein</fullName>
    </submittedName>
</protein>
<dbReference type="Proteomes" id="UP000434475">
    <property type="component" value="Unassembled WGS sequence"/>
</dbReference>
<dbReference type="EMBL" id="WKPR01000068">
    <property type="protein sequence ID" value="MSB23028.1"/>
    <property type="molecule type" value="Genomic_DNA"/>
</dbReference>
<accession>A0A6I2R8G0</accession>
<reference evidence="1 2" key="1">
    <citation type="journal article" date="2019" name="Nat. Med.">
        <title>A library of human gut bacterial isolates paired with longitudinal multiomics data enables mechanistic microbiome research.</title>
        <authorList>
            <person name="Poyet M."/>
            <person name="Groussin M."/>
            <person name="Gibbons S.M."/>
            <person name="Avila-Pacheco J."/>
            <person name="Jiang X."/>
            <person name="Kearney S.M."/>
            <person name="Perrotta A.R."/>
            <person name="Berdy B."/>
            <person name="Zhao S."/>
            <person name="Lieberman T.D."/>
            <person name="Swanson P.K."/>
            <person name="Smith M."/>
            <person name="Roesemann S."/>
            <person name="Alexander J.E."/>
            <person name="Rich S.A."/>
            <person name="Livny J."/>
            <person name="Vlamakis H."/>
            <person name="Clish C."/>
            <person name="Bullock K."/>
            <person name="Deik A."/>
            <person name="Scott J."/>
            <person name="Pierce K.A."/>
            <person name="Xavier R.J."/>
            <person name="Alm E.J."/>
        </authorList>
    </citation>
    <scope>NUCLEOTIDE SEQUENCE [LARGE SCALE GENOMIC DNA]</scope>
    <source>
        <strain evidence="1 2">BIOML-A2</strain>
    </source>
</reference>
<organism evidence="1 2">
    <name type="scientific">Flavonifractor plautii</name>
    <name type="common">Fusobacterium plautii</name>
    <dbReference type="NCBI Taxonomy" id="292800"/>
    <lineage>
        <taxon>Bacteria</taxon>
        <taxon>Bacillati</taxon>
        <taxon>Bacillota</taxon>
        <taxon>Clostridia</taxon>
        <taxon>Eubacteriales</taxon>
        <taxon>Oscillospiraceae</taxon>
        <taxon>Flavonifractor</taxon>
    </lineage>
</organism>
<evidence type="ECO:0000313" key="2">
    <source>
        <dbReference type="Proteomes" id="UP000434475"/>
    </source>
</evidence>
<proteinExistence type="predicted"/>
<dbReference type="RefSeq" id="WP_172698243.1">
    <property type="nucleotide sequence ID" value="NZ_WKPR01000068.1"/>
</dbReference>
<name>A0A6I2R8G0_FLAPL</name>
<sequence length="52" mass="5746">MTAVSEKDAVICIHDDYCIDIEAAEISQILLKIGELISNSYRSTKAEKLSES</sequence>
<dbReference type="AlphaFoldDB" id="A0A6I2R8G0"/>